<protein>
    <submittedName>
        <fullName evidence="1">Uncharacterized protein</fullName>
    </submittedName>
</protein>
<evidence type="ECO:0000313" key="1">
    <source>
        <dbReference type="EMBL" id="GKT24807.1"/>
    </source>
</evidence>
<keyword evidence="2" id="KW-1185">Reference proteome</keyword>
<dbReference type="EMBL" id="BQXS01012548">
    <property type="protein sequence ID" value="GKT24807.1"/>
    <property type="molecule type" value="Genomic_DNA"/>
</dbReference>
<dbReference type="Proteomes" id="UP001057375">
    <property type="component" value="Unassembled WGS sequence"/>
</dbReference>
<comment type="caution">
    <text evidence="1">The sequence shown here is derived from an EMBL/GenBank/DDBJ whole genome shotgun (WGS) entry which is preliminary data.</text>
</comment>
<organism evidence="1 2">
    <name type="scientific">Aduncisulcus paluster</name>
    <dbReference type="NCBI Taxonomy" id="2918883"/>
    <lineage>
        <taxon>Eukaryota</taxon>
        <taxon>Metamonada</taxon>
        <taxon>Carpediemonas-like organisms</taxon>
        <taxon>Aduncisulcus</taxon>
    </lineage>
</organism>
<gene>
    <name evidence="1" type="ORF">ADUPG1_012846</name>
</gene>
<accession>A0ABQ5K0W1</accession>
<sequence length="872" mass="101233">MKWFYQELYSNLFLIGYAIEDGISNVIFRNRYSFETFSITCPVLFDRPKAASFSKCNLHVSISFSLPDSRQWGLIYFDLEKRSCFTVVHSTTRPILHSLSTKYIDSQKRIHLLYSEELKDSTLLNLYDIHKQEVVSKFETCLHFPIQFVESIESDVFLIGGRCDESINNSLSVVDMNTSSVLSHPKIGNVRDVLYCTKCWAKNLLCLQFRREVLVVRLSDISQLVHFIDFSKRTDLIYLAFHFSPNGKYLCCDDRLLDTDSWCILKFRKNVSYPKIFDDINELGFYYFSHKIVVFSLKSGSECIIPVSCYEQCHIVPVAIDVISFCVDSFSSQFIDIVLTGKDDPRLIPDRFAEEEPNFYDPMSTGDQIALDVFSSPVDISIIADESKLISFGYSKQIIPYDIDVGHSDDRLIILHVTTDLTCENRFIVQNIRDKSFTRYKQPFPFICVDYCRSSENGKYFVCFCIDPKDIFGVRKVVIIDTEKRICFSPELVMQECDSINCIVSENLLGKKKPGCIFYERMGTYYIIFGIEYGTTPVFRCEIIEDNILGICLHKQKNHLILSLDNEDSLLEFRIIFVASGPAILVQRVHELPSDIVVPPYSEMSHSILLDFCVNNGCSEVGFFSEYCEYSSDHKYFCCGPKIMTTVDQLLVKDLSTTPDFKCFETHLLQQSGYGYCYTECGNWYLFSMFGDQEVRMLPYESRVHFIPLNSDPFCCEYVVFPCELRSESRLYRVPEIVVLSGIMQRVRKYNTLLVDCLKWSSKHFAHELMVGVIWHLLRLDEEDDEDDEYPPLKKYWFGGIGPLQFQRLMEENFTIPSVRLFGRRYTRGEAAYNIQEIFQEYVLESMFSDPKFSLDNFIVLEKAEEKENGEQ</sequence>
<proteinExistence type="predicted"/>
<reference evidence="1" key="1">
    <citation type="submission" date="2022-03" db="EMBL/GenBank/DDBJ databases">
        <title>Draft genome sequence of Aduncisulcus paluster, a free-living microaerophilic Fornicata.</title>
        <authorList>
            <person name="Yuyama I."/>
            <person name="Kume K."/>
            <person name="Tamura T."/>
            <person name="Inagaki Y."/>
            <person name="Hashimoto T."/>
        </authorList>
    </citation>
    <scope>NUCLEOTIDE SEQUENCE</scope>
    <source>
        <strain evidence="1">NY0171</strain>
    </source>
</reference>
<evidence type="ECO:0000313" key="2">
    <source>
        <dbReference type="Proteomes" id="UP001057375"/>
    </source>
</evidence>
<name>A0ABQ5K0W1_9EUKA</name>